<comment type="caution">
    <text evidence="1">The sequence shown here is derived from an EMBL/GenBank/DDBJ whole genome shotgun (WGS) entry which is preliminary data.</text>
</comment>
<name>A0A4Z0BD96_9BURK</name>
<organism evidence="1 2">
    <name type="scientific">Ramlibacter humi</name>
    <dbReference type="NCBI Taxonomy" id="2530451"/>
    <lineage>
        <taxon>Bacteria</taxon>
        <taxon>Pseudomonadati</taxon>
        <taxon>Pseudomonadota</taxon>
        <taxon>Betaproteobacteria</taxon>
        <taxon>Burkholderiales</taxon>
        <taxon>Comamonadaceae</taxon>
        <taxon>Ramlibacter</taxon>
    </lineage>
</organism>
<dbReference type="EMBL" id="SMLK01000012">
    <property type="protein sequence ID" value="TFY96359.1"/>
    <property type="molecule type" value="Genomic_DNA"/>
</dbReference>
<dbReference type="OrthoDB" id="9795612at2"/>
<proteinExistence type="predicted"/>
<gene>
    <name evidence="1" type="ORF">EZ216_20705</name>
</gene>
<accession>A0A4Z0BD96</accession>
<dbReference type="AlphaFoldDB" id="A0A4Z0BD96"/>
<reference evidence="1 2" key="1">
    <citation type="submission" date="2019-03" db="EMBL/GenBank/DDBJ databases">
        <title>Ramlibacter sp. 18x22-1, whole genome shotgun sequence.</title>
        <authorList>
            <person name="Zhang X."/>
            <person name="Feng G."/>
            <person name="Zhu H."/>
        </authorList>
    </citation>
    <scope>NUCLEOTIDE SEQUENCE [LARGE SCALE GENOMIC DNA]</scope>
    <source>
        <strain evidence="1 2">18x22-1</strain>
    </source>
</reference>
<evidence type="ECO:0000313" key="1">
    <source>
        <dbReference type="EMBL" id="TFY96359.1"/>
    </source>
</evidence>
<evidence type="ECO:0000313" key="2">
    <source>
        <dbReference type="Proteomes" id="UP000297839"/>
    </source>
</evidence>
<keyword evidence="2" id="KW-1185">Reference proteome</keyword>
<dbReference type="Proteomes" id="UP000297839">
    <property type="component" value="Unassembled WGS sequence"/>
</dbReference>
<sequence>MDALLTAPLGTSKKAVPPALGNAYVYTLSPNERENSDAVFLDCDLVLVFRTVGALRATRFERAFI</sequence>
<protein>
    <submittedName>
        <fullName evidence="1">Uncharacterized protein</fullName>
    </submittedName>
</protein>
<dbReference type="RefSeq" id="WP_135251699.1">
    <property type="nucleotide sequence ID" value="NZ_SMLK01000012.1"/>
</dbReference>